<evidence type="ECO:0000313" key="2">
    <source>
        <dbReference type="Proteomes" id="UP000481153"/>
    </source>
</evidence>
<accession>A0A6G0X2W1</accession>
<dbReference type="Proteomes" id="UP000481153">
    <property type="component" value="Unassembled WGS sequence"/>
</dbReference>
<organism evidence="1 2">
    <name type="scientific">Aphanomyces euteiches</name>
    <dbReference type="NCBI Taxonomy" id="100861"/>
    <lineage>
        <taxon>Eukaryota</taxon>
        <taxon>Sar</taxon>
        <taxon>Stramenopiles</taxon>
        <taxon>Oomycota</taxon>
        <taxon>Saprolegniomycetes</taxon>
        <taxon>Saprolegniales</taxon>
        <taxon>Verrucalvaceae</taxon>
        <taxon>Aphanomyces</taxon>
    </lineage>
</organism>
<dbReference type="VEuPathDB" id="FungiDB:AeMF1_013312"/>
<proteinExistence type="predicted"/>
<evidence type="ECO:0000313" key="1">
    <source>
        <dbReference type="EMBL" id="KAF0734176.1"/>
    </source>
</evidence>
<sequence length="221" mass="23371">MLSLATDKTHFSNLLLPTMRYFLAFAAATIVTTVFGQCPPTNTSLKAVNITGYIMDNLCIQMGYMIDNPQNKTLVSPQIHSIHCLVDLTPCVQSNYAVLAKLDQPTANATYRVAYQLGDDGSKLAAQYALAAKAKNGVRGFQATVSGYYDGQNPFLQCVTIDKKVNVDGKDLQLSDADLSGAATAATTTAAPTAAPTTTKSSGSATLTAFLVVPMTAAFLL</sequence>
<reference evidence="1 2" key="1">
    <citation type="submission" date="2019-07" db="EMBL/GenBank/DDBJ databases">
        <title>Genomics analysis of Aphanomyces spp. identifies a new class of oomycete effector associated with host adaptation.</title>
        <authorList>
            <person name="Gaulin E."/>
        </authorList>
    </citation>
    <scope>NUCLEOTIDE SEQUENCE [LARGE SCALE GENOMIC DNA]</scope>
    <source>
        <strain evidence="1 2">ATCC 201684</strain>
    </source>
</reference>
<protein>
    <submittedName>
        <fullName evidence="1">Uncharacterized protein</fullName>
    </submittedName>
</protein>
<dbReference type="AlphaFoldDB" id="A0A6G0X2W1"/>
<keyword evidence="2" id="KW-1185">Reference proteome</keyword>
<comment type="caution">
    <text evidence="1">The sequence shown here is derived from an EMBL/GenBank/DDBJ whole genome shotgun (WGS) entry which is preliminary data.</text>
</comment>
<gene>
    <name evidence="1" type="ORF">Ae201684_009043</name>
</gene>
<name>A0A6G0X2W1_9STRA</name>
<dbReference type="EMBL" id="VJMJ01000117">
    <property type="protein sequence ID" value="KAF0734176.1"/>
    <property type="molecule type" value="Genomic_DNA"/>
</dbReference>